<feature type="region of interest" description="Disordered" evidence="16">
    <location>
        <begin position="442"/>
        <end position="558"/>
    </location>
</feature>
<feature type="region of interest" description="Disordered" evidence="16">
    <location>
        <begin position="74"/>
        <end position="199"/>
    </location>
</feature>
<proteinExistence type="predicted"/>
<comment type="subcellular location">
    <subcellularLocation>
        <location evidence="1">Cell membrane</location>
        <topology evidence="1">Single-pass type I membrane protein</topology>
    </subcellularLocation>
</comment>
<dbReference type="Gene3D" id="2.60.40.740">
    <property type="match status" value="2"/>
</dbReference>
<keyword evidence="14" id="KW-0675">Receptor</keyword>
<feature type="compositionally biased region" description="Low complexity" evidence="16">
    <location>
        <begin position="1226"/>
        <end position="1245"/>
    </location>
</feature>
<dbReference type="PANTHER" id="PTHR34819">
    <property type="entry name" value="LARGE CYSTEINE-RICH PERIPLASMIC PROTEIN OMCB"/>
    <property type="match status" value="1"/>
</dbReference>
<feature type="region of interest" description="Disordered" evidence="16">
    <location>
        <begin position="3495"/>
        <end position="3514"/>
    </location>
</feature>
<evidence type="ECO:0000259" key="19">
    <source>
        <dbReference type="Pfam" id="PF12810"/>
    </source>
</evidence>
<evidence type="ECO:0000256" key="16">
    <source>
        <dbReference type="SAM" id="MobiDB-lite"/>
    </source>
</evidence>
<feature type="domain" description="DUF7927" evidence="20">
    <location>
        <begin position="1638"/>
        <end position="1755"/>
    </location>
</feature>
<keyword evidence="9" id="KW-0067">ATP-binding</keyword>
<evidence type="ECO:0000256" key="8">
    <source>
        <dbReference type="ARBA" id="ARBA00022777"/>
    </source>
</evidence>
<feature type="domain" description="DUF7927" evidence="20">
    <location>
        <begin position="3196"/>
        <end position="3303"/>
    </location>
</feature>
<feature type="compositionally biased region" description="Polar residues" evidence="16">
    <location>
        <begin position="2390"/>
        <end position="2425"/>
    </location>
</feature>
<feature type="domain" description="DUF7927" evidence="20">
    <location>
        <begin position="1387"/>
        <end position="1505"/>
    </location>
</feature>
<feature type="domain" description="DUF7927" evidence="20">
    <location>
        <begin position="1515"/>
        <end position="1630"/>
    </location>
</feature>
<dbReference type="NCBIfam" id="TIGR01451">
    <property type="entry name" value="B_ant_repeat"/>
    <property type="match status" value="19"/>
</dbReference>
<dbReference type="InterPro" id="IPR001434">
    <property type="entry name" value="OmcB-like_DUF11"/>
</dbReference>
<dbReference type="EC" id="2.7.10.1" evidence="2"/>
<feature type="compositionally biased region" description="Low complexity" evidence="16">
    <location>
        <begin position="117"/>
        <end position="165"/>
    </location>
</feature>
<keyword evidence="10 17" id="KW-1133">Transmembrane helix</keyword>
<feature type="transmembrane region" description="Helical" evidence="17">
    <location>
        <begin position="3793"/>
        <end position="3812"/>
    </location>
</feature>
<feature type="domain" description="DUF7927" evidence="20">
    <location>
        <begin position="2026"/>
        <end position="2138"/>
    </location>
</feature>
<feature type="domain" description="DUF7927" evidence="20">
    <location>
        <begin position="3061"/>
        <end position="3175"/>
    </location>
</feature>
<organism evidence="21 22">
    <name type="scientific">Streptomyces roseirectus</name>
    <dbReference type="NCBI Taxonomy" id="2768066"/>
    <lineage>
        <taxon>Bacteria</taxon>
        <taxon>Bacillati</taxon>
        <taxon>Actinomycetota</taxon>
        <taxon>Actinomycetes</taxon>
        <taxon>Kitasatosporales</taxon>
        <taxon>Streptomycetaceae</taxon>
        <taxon>Streptomyces</taxon>
    </lineage>
</organism>
<dbReference type="RefSeq" id="WP_187751627.1">
    <property type="nucleotide sequence ID" value="NZ_CP060828.1"/>
</dbReference>
<protein>
    <recommendedName>
        <fullName evidence="2">receptor protein-tyrosine kinase</fullName>
        <ecNumber evidence="2">2.7.10.1</ecNumber>
    </recommendedName>
</protein>
<feature type="region of interest" description="Disordered" evidence="16">
    <location>
        <begin position="2904"/>
        <end position="2925"/>
    </location>
</feature>
<keyword evidence="4" id="KW-0808">Transferase</keyword>
<evidence type="ECO:0000256" key="14">
    <source>
        <dbReference type="ARBA" id="ARBA00023170"/>
    </source>
</evidence>
<dbReference type="Proteomes" id="UP000516052">
    <property type="component" value="Chromosome"/>
</dbReference>
<gene>
    <name evidence="21" type="ORF">IAG44_38145</name>
</gene>
<feature type="domain" description="DUF7927" evidence="20">
    <location>
        <begin position="2542"/>
        <end position="2654"/>
    </location>
</feature>
<feature type="compositionally biased region" description="Low complexity" evidence="16">
    <location>
        <begin position="1355"/>
        <end position="1367"/>
    </location>
</feature>
<feature type="domain" description="DUF11" evidence="18">
    <location>
        <begin position="752"/>
        <end position="867"/>
    </location>
</feature>
<feature type="region of interest" description="Disordered" evidence="16">
    <location>
        <begin position="1220"/>
        <end position="1271"/>
    </location>
</feature>
<evidence type="ECO:0000259" key="20">
    <source>
        <dbReference type="Pfam" id="PF25549"/>
    </source>
</evidence>
<feature type="compositionally biased region" description="Low complexity" evidence="16">
    <location>
        <begin position="881"/>
        <end position="896"/>
    </location>
</feature>
<evidence type="ECO:0000256" key="4">
    <source>
        <dbReference type="ARBA" id="ARBA00022679"/>
    </source>
</evidence>
<dbReference type="GO" id="GO:0005886">
    <property type="term" value="C:plasma membrane"/>
    <property type="evidence" value="ECO:0007669"/>
    <property type="project" value="UniProtKB-SubCell"/>
</dbReference>
<sequence>MHEKTTRRPGRILAALVVLFLGIGTAPALGEPTGPRDALGGGGARLLADWPAASGSLGDSLSDGAGYRVVFEAGEPPEERHTPAAETRVAESPVKAPASPAEDADETPEKRTAGKLPEAPGTPVTAEAPEAPATAETSENRATSENPESSEAPATPEAAQPSTPTDGKAPSPSPRWRTTELSQEIAGRKGARGLRLPAAPNGRPYTVTVTLPEARPAWLTLLGDGADGVFAEGTSDAGDEITARRDNRFDREQRGADLVFTRAVRSVELTVSEGAPAGLVLAGPFGSEEETERKASGAKKDAPVRHPAQRTRRASACTPSAGFTDCTLFSYTGGDQNFTVPTGVSSLNVQVWGAGGGGDNASYYTGQVGGAGGGYTTGTVAVTPGQALTVTAGQGGVFNSTATTYGGGGAGGRGQPSTATGASGGGMSALWNGASFTTPLLIAGGGGGASPGADQQSPKSGGGGGTTGGGDGNTNTSGQGGTQSAGGTAGAYGSQCGATSNPTGRQWFGGNGYNTLTTRGGEGGGGGGGGWYGGGGGSCQPSAPTLNPNGPGGGGSGYVSGAGVTNASTTAGSNATTNNQGGAAAGTGSAQYPSGVGAGGGSTANGGNGAVVIQWVTQTSLSVTKTASPNPYVPGNRVTYTITVSNAGPAPATNATIQDTIPSDLSGTTWTCTAAGGSSCGAASGSGNNLNTTATVAVNGTVTYTVTGTTPGSDTSTLSNTVTVTPPSGVKDTTCGASCTATATTPPNPRADLAAAKTTSTQNVSPGQTYTYTLTTTNNGPSSAQGVSMTDTLPNNVTFQSGSGCTASGQNVTCGPLQTLATGASQSWTITVLLASSYRGNGSDIGNTATANSSTDDPNPGNNSASSGPPPIVPQSDYDVTPSAPGGTVAPGTTTSIPVVVRNNGPADAQGDVTVTITLPANVTASGTQPSGCTANSAGTVVTCTLASLPSGASRNLPISVLVASDAPPNSTLTQPGGIVVSGPNDSVSSNNTAPATVSTTGGTSDLTVGKTANPTDVGYGRTTVFTVTVTNNGPSDATNVQVTDQLPSGLTYVSDDSNGAYDAGTGVWTAGTVPNGQSATLHITARMTSTTSQTNAVTQATSSGTDPSPCDSSHPANCASATVNPIAADVVTTKAATGTPVAPGQTFQYRITTTNNGPSAAQQVSVTDTLPAQLTFVSSATGCTATGQNVTCPQIASLANGASRTNTITVLISPSYTGDGSDIANTATSTSTTPDPTPGNNTSPPSSPQVSGPRTGLSISKTGSSTSYQPGQSFSYTVIVNNAGPSTAAGPTVSDTLPGGFSDFGWNCAAGNGSSCGAGSGSGNISDKPTIAPGGTITYTLTGTVPASTSGNQTNTATVTPPTGTTDSNCSSPCTASVTTNGPAVRIKKTSSPAPAKAGQKVTYTVTLTNNGGGDATNFAYTDDLSDVIDDATYHNDATATAGSVSYTAPKLTWNGTVPAGGTVTVTYTATVNNPPAGNQVLNNSVTGPASSNCGPGSTDPDCSDDNGGGIPRLTISKATDASGTVNPGQKVTYTVTLTNPGTATYPGASWSDDLTGVLDDATYNADAAASTGTTSYSAPKLTWNGTLAAGATATITYSATVNSPDTGDNKLVNQITSTPDANCAPCTTTNNVAALTFTKTVSDTNPKPGEKVTYTVTVQNTGSATYTGASFSDDLTDVIDDATYGNDQAASVGSASYAAPKVTWTGDLPAGQTATITYSATVDNPDTGNGKMVNSVTGPAGSNCAAGSTDPACSTGDQPGNGIPQLKITKSFTPARPAAGQTVTYTVVAQNTGTATYPGATWSDDLSDLTDDGTYNDDAGASSGTASYTAPNLTWTGDLAAGAKATTTYSVTLANPLTGDKQLVNKVTSTPDTNCASGSTDPNCGDRSPVPVQQLTMTKSASTTTPKPGDTVTYTATVTNSGTAAVSSASFTDDLTALLDDAAYNDDAGASTGTASYTAPTLTWTGSLDPGARATITYSITVNDPDTGDQVLKNTLVSPTPGGNCASGSTDPACTAGPYDVPSLTMTKTVAPANPLPGDTVTYTVTLHNPSNADYSDAAFTDDLTSVLDNATWLNRITTGDGALTYTAPKVTWTGDVAAGQTQTVTYALKLNNPPTGDGKITNTVVGPPGSNCEQGSTDNRCSAAIDGLPELHITKTLSPAGPVAGGTATYTVTVQNTGSATYPNAVVTDDLTGVLDDAAYNDDASATAGSVTYAQPKLTWTGTLDPGAQATITYSVNVTYPGTGDQRLNNAVTGPQGSNCEPGTTDTDCSSSSGIGRLKIAKSYTPQNGAVPGSKVTYTVTVQNTGTGTYPGASWTDDLTGVLDDAAYNSDANADTGAVSYTSPNLSWTGDLTAGRTATITYSVTVDDPDTGDKQLANTVTGPPGSNCATGSTDPACSPTPSGVPTLSISKSASTGTPTPGTKVTYTVTIQNTGTATYAGASVSDDLTDVLDDATYGNDQAATAGSVSYAAPEVTWTGDVPAGRTVTLTYSATVNTPDTGNGKMVNSVVGPPGSNCETGKQDASCATGDQPGDGIPQLALSKTVSPANPVPGTKVTYTVTAKNTGTATYTGASFSDDLSDVIDDATYGNDQTATVGSATYTAPKVSWTGDLTAGQTATITYSATVNNPDTGDKTLTNSVVGPAGSNCAPGSQAAACATSTGSPQLVLNKTYTPNNPLPGQKVTYTITATNTGTATYTGATWSDDLTGVLDDAAYNDDATASLGTTSYTSPKLTWTGDVPAGQTATVTYSATVDDPDTGDKSLSNTVTGTPDATCASGGTANACTPSPAGVPQLSITKSASTGTPVPGTKVTYTVTIQNTGTATYTGASVSDDLTDVIDDATYGNDQAATAGSVSYTAPKVTWTGDVPAGRTVTLTYSATVNNPVTGNLKLVNSVVGPQGSNCEAGKRTASCSTGGRSGDGVPNLRLTKTSSAASTAPGSTVTYTITAQNTGTATYTGASWSDDLSGVLDDATYNDDASADSGSVNYTAPKLSWTGDVMAGQTVTTTYTVTINNPSTSSQSLTNTVTSTPDTNCPTGTTNSDCTATVGIPQISLTKTASTTSPLPGQQVTYTVTVRNTGTVEYEGATFTDDLSDVTDDAAYGDDAAATLGSVDYAAPHLTWTGDIPVGQTATVTYSVTVDSDPARLGNGVLANAVTSTGPGSNCTTPSVSGCSTTSDPVPTLRITKTQTTPAALPGGKVAYQVTITNPTTSDYPNAAYTDDLTGVLDDAAYANDASATAGSVTYTAPKLTWSGDVPGGATITLTYSVTVDTTNTGDGDLANTVAANVPGSNCPAGSTDPSCATGGSGTSYVPHLTIVKTVNDTDPLPGDLLTYTVVATNDSKADYPGATYTDQLTAGANLVNQRAIAPPTATSGTVTAQQGHTFTWTGDLAAGASATVTYTYMANAVPTAGSRQVVNQITGASANTTCHGNTADAGYPAGCGATVTTPRYDFGEAPNSYGTTISANGPYHAIVPGLGLGDGPVAGVDGTPNGPRLNRTTGRGPTSLPAAYSGGTGYRTTVDLTNTTGTPTLLAAWLDHDLDGVFSRGERVLRTVPDGAKSVALSWPDATFTKTGTTYLRLRLYGEQVPPGAQPELPAGETRAVVRVGGKLRAVPVRRALPADPRPTGYGGAGQVEDFRIKVRAGELAVKITVDNPRPKPGDRVTYTVTVCSTTGVPYTGATASANLAQVLKYATYNRDERASTGKATYASGKVSWTGTAPADCSHPATITFSVTYRGTPPPGTPLDVPVTGGPSGSNCPPGATAPACHATITPHSPVRPLPDTGGRRISPLWGVAALALLTAGAALVLGVRRRLRNVRT</sequence>
<evidence type="ECO:0000256" key="12">
    <source>
        <dbReference type="ARBA" id="ARBA00023137"/>
    </source>
</evidence>
<feature type="domain" description="DUF11" evidence="18">
    <location>
        <begin position="1006"/>
        <end position="1114"/>
    </location>
</feature>
<keyword evidence="22" id="KW-1185">Reference proteome</keyword>
<feature type="domain" description="DUF7927" evidence="20">
    <location>
        <begin position="2680"/>
        <end position="2788"/>
    </location>
</feature>
<evidence type="ECO:0000259" key="18">
    <source>
        <dbReference type="Pfam" id="PF01345"/>
    </source>
</evidence>
<dbReference type="Pfam" id="PF25549">
    <property type="entry name" value="DUF7927"/>
    <property type="match status" value="16"/>
</dbReference>
<evidence type="ECO:0000256" key="7">
    <source>
        <dbReference type="ARBA" id="ARBA00022741"/>
    </source>
</evidence>
<feature type="region of interest" description="Disordered" evidence="16">
    <location>
        <begin position="1490"/>
        <end position="1512"/>
    </location>
</feature>
<feature type="region of interest" description="Disordered" evidence="16">
    <location>
        <begin position="845"/>
        <end position="909"/>
    </location>
</feature>
<keyword evidence="3" id="KW-1003">Cell membrane</keyword>
<dbReference type="KEGG" id="sroi:IAG44_38145"/>
<feature type="compositionally biased region" description="Low complexity" evidence="16">
    <location>
        <begin position="858"/>
        <end position="867"/>
    </location>
</feature>
<feature type="domain" description="DUF11" evidence="18">
    <location>
        <begin position="1130"/>
        <end position="1244"/>
    </location>
</feature>
<dbReference type="InterPro" id="IPR055163">
    <property type="entry name" value="ALK/LTK-like_GRD"/>
</dbReference>
<keyword evidence="8" id="KW-0418">Kinase</keyword>
<keyword evidence="6" id="KW-0732">Signal</keyword>
<accession>A0A7H0IPI7</accession>
<evidence type="ECO:0000256" key="2">
    <source>
        <dbReference type="ARBA" id="ARBA00011902"/>
    </source>
</evidence>
<feature type="domain" description="DUF7927" evidence="20">
    <location>
        <begin position="2930"/>
        <end position="3048"/>
    </location>
</feature>
<dbReference type="GO" id="GO:0005975">
    <property type="term" value="P:carbohydrate metabolic process"/>
    <property type="evidence" value="ECO:0007669"/>
    <property type="project" value="UniProtKB-ARBA"/>
</dbReference>
<reference evidence="21 22" key="1">
    <citation type="submission" date="2020-08" db="EMBL/GenBank/DDBJ databases">
        <title>A novel species.</title>
        <authorList>
            <person name="Gao J."/>
        </authorList>
    </citation>
    <scope>NUCLEOTIDE SEQUENCE [LARGE SCALE GENOMIC DNA]</scope>
    <source>
        <strain evidence="21 22">CRXT-G-22</strain>
    </source>
</reference>
<dbReference type="Pfam" id="PF01345">
    <property type="entry name" value="DUF11"/>
    <property type="match status" value="6"/>
</dbReference>
<dbReference type="Pfam" id="PF12810">
    <property type="entry name" value="ALK_LTK_GRD"/>
    <property type="match status" value="1"/>
</dbReference>
<keyword evidence="13" id="KW-1015">Disulfide bond</keyword>
<dbReference type="Gene3D" id="2.60.40.10">
    <property type="entry name" value="Immunoglobulins"/>
    <property type="match status" value="10"/>
</dbReference>
<feature type="domain" description="DUF7927" evidence="20">
    <location>
        <begin position="2166"/>
        <end position="2272"/>
    </location>
</feature>
<evidence type="ECO:0000256" key="10">
    <source>
        <dbReference type="ARBA" id="ARBA00022989"/>
    </source>
</evidence>
<dbReference type="EMBL" id="CP060828">
    <property type="protein sequence ID" value="QNP74703.1"/>
    <property type="molecule type" value="Genomic_DNA"/>
</dbReference>
<feature type="domain" description="DUF11" evidence="18">
    <location>
        <begin position="1258"/>
        <end position="1370"/>
    </location>
</feature>
<feature type="domain" description="DUF7927" evidence="20">
    <location>
        <begin position="2797"/>
        <end position="2904"/>
    </location>
</feature>
<feature type="compositionally biased region" description="Polar residues" evidence="16">
    <location>
        <begin position="1250"/>
        <end position="1271"/>
    </location>
</feature>
<feature type="region of interest" description="Disordered" evidence="16">
    <location>
        <begin position="1349"/>
        <end position="1370"/>
    </location>
</feature>
<evidence type="ECO:0000256" key="15">
    <source>
        <dbReference type="ARBA" id="ARBA00023180"/>
    </source>
</evidence>
<feature type="compositionally biased region" description="Polar residues" evidence="16">
    <location>
        <begin position="845"/>
        <end position="857"/>
    </location>
</feature>
<feature type="domain" description="DUF11" evidence="18">
    <location>
        <begin position="621"/>
        <end position="727"/>
    </location>
</feature>
<feature type="compositionally biased region" description="Gly residues" evidence="16">
    <location>
        <begin position="520"/>
        <end position="538"/>
    </location>
</feature>
<feature type="region of interest" description="Disordered" evidence="16">
    <location>
        <begin position="984"/>
        <end position="1013"/>
    </location>
</feature>
<feature type="region of interest" description="Disordered" evidence="16">
    <location>
        <begin position="2375"/>
        <end position="2425"/>
    </location>
</feature>
<dbReference type="InterPro" id="IPR051172">
    <property type="entry name" value="Chlamydia_OmcB"/>
</dbReference>
<feature type="domain" description="DUF7927" evidence="20">
    <location>
        <begin position="2281"/>
        <end position="2403"/>
    </location>
</feature>
<evidence type="ECO:0000313" key="21">
    <source>
        <dbReference type="EMBL" id="QNP74703.1"/>
    </source>
</evidence>
<feature type="domain" description="DUF7927" evidence="20">
    <location>
        <begin position="1770"/>
        <end position="1878"/>
    </location>
</feature>
<evidence type="ECO:0000256" key="3">
    <source>
        <dbReference type="ARBA" id="ARBA00022475"/>
    </source>
</evidence>
<feature type="domain" description="ALK/LTK-like glycine-rich" evidence="19">
    <location>
        <begin position="349"/>
        <end position="614"/>
    </location>
</feature>
<feature type="compositionally biased region" description="Basic and acidic residues" evidence="16">
    <location>
        <begin position="291"/>
        <end position="304"/>
    </location>
</feature>
<evidence type="ECO:0000256" key="5">
    <source>
        <dbReference type="ARBA" id="ARBA00022692"/>
    </source>
</evidence>
<feature type="region of interest" description="Disordered" evidence="16">
    <location>
        <begin position="1093"/>
        <end position="1114"/>
    </location>
</feature>
<dbReference type="GO" id="GO:0005524">
    <property type="term" value="F:ATP binding"/>
    <property type="evidence" value="ECO:0007669"/>
    <property type="project" value="UniProtKB-KW"/>
</dbReference>
<evidence type="ECO:0000256" key="1">
    <source>
        <dbReference type="ARBA" id="ARBA00004251"/>
    </source>
</evidence>
<evidence type="ECO:0000313" key="22">
    <source>
        <dbReference type="Proteomes" id="UP000516052"/>
    </source>
</evidence>
<dbReference type="PANTHER" id="PTHR34819:SF3">
    <property type="entry name" value="CELL SURFACE PROTEIN"/>
    <property type="match status" value="1"/>
</dbReference>
<feature type="compositionally biased region" description="Gly residues" evidence="16">
    <location>
        <begin position="460"/>
        <end position="490"/>
    </location>
</feature>
<dbReference type="InterPro" id="IPR057687">
    <property type="entry name" value="DUF7927"/>
</dbReference>
<keyword evidence="11 17" id="KW-0472">Membrane</keyword>
<keyword evidence="12" id="KW-0829">Tyrosine-protein kinase</keyword>
<feature type="region of interest" description="Disordered" evidence="16">
    <location>
        <begin position="285"/>
        <end position="316"/>
    </location>
</feature>
<feature type="domain" description="DUF11" evidence="18">
    <location>
        <begin position="880"/>
        <end position="998"/>
    </location>
</feature>
<evidence type="ECO:0000256" key="13">
    <source>
        <dbReference type="ARBA" id="ARBA00023157"/>
    </source>
</evidence>
<feature type="domain" description="DUF7927" evidence="20">
    <location>
        <begin position="3316"/>
        <end position="3430"/>
    </location>
</feature>
<evidence type="ECO:0000256" key="9">
    <source>
        <dbReference type="ARBA" id="ARBA00022840"/>
    </source>
</evidence>
<dbReference type="InterPro" id="IPR047589">
    <property type="entry name" value="DUF11_rpt"/>
</dbReference>
<evidence type="ECO:0000256" key="11">
    <source>
        <dbReference type="ARBA" id="ARBA00023136"/>
    </source>
</evidence>
<feature type="domain" description="DUF7927" evidence="20">
    <location>
        <begin position="2415"/>
        <end position="2528"/>
    </location>
</feature>
<dbReference type="Gene3D" id="2.60.40.1170">
    <property type="entry name" value="Mu homology domain, subdomain B"/>
    <property type="match status" value="1"/>
</dbReference>
<evidence type="ECO:0000256" key="6">
    <source>
        <dbReference type="ARBA" id="ARBA00022729"/>
    </source>
</evidence>
<keyword evidence="7" id="KW-0547">Nucleotide-binding</keyword>
<keyword evidence="15" id="KW-0325">Glycoprotein</keyword>
<keyword evidence="5 17" id="KW-0812">Transmembrane</keyword>
<dbReference type="GO" id="GO:0004714">
    <property type="term" value="F:transmembrane receptor protein tyrosine kinase activity"/>
    <property type="evidence" value="ECO:0007669"/>
    <property type="project" value="UniProtKB-EC"/>
</dbReference>
<name>A0A7H0IPI7_9ACTN</name>
<feature type="domain" description="DUF7927" evidence="20">
    <location>
        <begin position="1899"/>
        <end position="2020"/>
    </location>
</feature>
<evidence type="ECO:0000256" key="17">
    <source>
        <dbReference type="SAM" id="Phobius"/>
    </source>
</evidence>
<dbReference type="InterPro" id="IPR013783">
    <property type="entry name" value="Ig-like_fold"/>
</dbReference>